<reference evidence="2 3" key="1">
    <citation type="submission" date="2014-07" db="EMBL/GenBank/DDBJ databases">
        <title>Draft genome of Clostridium celerecrescens 152B isolated from sediments associated with methane hydrate from Krishna Godavari basin.</title>
        <authorList>
            <person name="Honkalas V.S."/>
            <person name="Dabir A.P."/>
            <person name="Arora P."/>
            <person name="Dhakephalkar P.K."/>
        </authorList>
    </citation>
    <scope>NUCLEOTIDE SEQUENCE [LARGE SCALE GENOMIC DNA]</scope>
    <source>
        <strain evidence="2 3">152B</strain>
    </source>
</reference>
<dbReference type="Proteomes" id="UP000028525">
    <property type="component" value="Unassembled WGS sequence"/>
</dbReference>
<name>A0A084JL45_9FIRM</name>
<gene>
    <name evidence="2" type="ORF">IO98_13385</name>
</gene>
<keyword evidence="1" id="KW-0472">Membrane</keyword>
<protein>
    <submittedName>
        <fullName evidence="2">Uncharacterized protein</fullName>
    </submittedName>
</protein>
<evidence type="ECO:0000313" key="2">
    <source>
        <dbReference type="EMBL" id="KEZ89679.1"/>
    </source>
</evidence>
<evidence type="ECO:0000313" key="3">
    <source>
        <dbReference type="Proteomes" id="UP000028525"/>
    </source>
</evidence>
<keyword evidence="3" id="KW-1185">Reference proteome</keyword>
<sequence length="119" mass="13898">MRKQVKKQKRIDNIVLVMSTLLAILLNILLDVSIKGKVMILCLWRYAYSGSYFRSVSLLPQIFRCPEFTPLPKLRKRISLNSNSPYSLSGHNLGEYFLARGVYFYTQHKNRKGMILWQA</sequence>
<keyword evidence="1" id="KW-1133">Transmembrane helix</keyword>
<comment type="caution">
    <text evidence="2">The sequence shown here is derived from an EMBL/GenBank/DDBJ whole genome shotgun (WGS) entry which is preliminary data.</text>
</comment>
<evidence type="ECO:0000256" key="1">
    <source>
        <dbReference type="SAM" id="Phobius"/>
    </source>
</evidence>
<feature type="transmembrane region" description="Helical" evidence="1">
    <location>
        <begin position="12"/>
        <end position="30"/>
    </location>
</feature>
<dbReference type="AlphaFoldDB" id="A0A084JL45"/>
<organism evidence="2 3">
    <name type="scientific">Lacrimispora celerecrescens</name>
    <dbReference type="NCBI Taxonomy" id="29354"/>
    <lineage>
        <taxon>Bacteria</taxon>
        <taxon>Bacillati</taxon>
        <taxon>Bacillota</taxon>
        <taxon>Clostridia</taxon>
        <taxon>Lachnospirales</taxon>
        <taxon>Lachnospiraceae</taxon>
        <taxon>Lacrimispora</taxon>
    </lineage>
</organism>
<keyword evidence="1" id="KW-0812">Transmembrane</keyword>
<accession>A0A084JL45</accession>
<dbReference type="EMBL" id="JPME01000015">
    <property type="protein sequence ID" value="KEZ89679.1"/>
    <property type="molecule type" value="Genomic_DNA"/>
</dbReference>
<proteinExistence type="predicted"/>